<evidence type="ECO:0000313" key="1">
    <source>
        <dbReference type="EMBL" id="ADG97648.1"/>
    </source>
</evidence>
<dbReference type="RefSeq" id="WP_013138104.1">
    <property type="nucleotide sequence ID" value="NC_014168.1"/>
</dbReference>
<keyword evidence="2" id="KW-1185">Reference proteome</keyword>
<sequence>MTIDIALAHDPEARRMIAEVRRHAEGRLSEEDLALALAEFEQLITLAEVLALWRDGLVAFAWDGETLTARPATPTASTDAAKENL</sequence>
<accession>D6ZFC4</accession>
<proteinExistence type="predicted"/>
<dbReference type="EMBL" id="CP001958">
    <property type="protein sequence ID" value="ADG97648.1"/>
    <property type="molecule type" value="Genomic_DNA"/>
</dbReference>
<gene>
    <name evidence="1" type="ordered locus">Srot_1177</name>
</gene>
<dbReference type="HOGENOM" id="CLU_2510808_0_0_11"/>
<evidence type="ECO:0000313" key="2">
    <source>
        <dbReference type="Proteomes" id="UP000002247"/>
    </source>
</evidence>
<dbReference type="Proteomes" id="UP000002247">
    <property type="component" value="Chromosome"/>
</dbReference>
<name>D6ZFC4_SEGRD</name>
<organism evidence="1 2">
    <name type="scientific">Segniliparus rotundus (strain ATCC BAA-972 / CDC 1076 / CIP 108378 / DSM 44985 / JCM 13578)</name>
    <dbReference type="NCBI Taxonomy" id="640132"/>
    <lineage>
        <taxon>Bacteria</taxon>
        <taxon>Bacillati</taxon>
        <taxon>Actinomycetota</taxon>
        <taxon>Actinomycetes</taxon>
        <taxon>Mycobacteriales</taxon>
        <taxon>Segniliparaceae</taxon>
        <taxon>Segniliparus</taxon>
    </lineage>
</organism>
<protein>
    <submittedName>
        <fullName evidence="1">Uncharacterized protein</fullName>
    </submittedName>
</protein>
<dbReference type="KEGG" id="srt:Srot_1177"/>
<reference evidence="1 2" key="1">
    <citation type="journal article" date="2010" name="Stand. Genomic Sci.">
        <title>Complete genome sequence of Segniliparus rotundus type strain (CDC 1076).</title>
        <authorList>
            <person name="Sikorski J."/>
            <person name="Lapidus A."/>
            <person name="Copeland A."/>
            <person name="Misra M."/>
            <person name="Glavina Del Rio T."/>
            <person name="Nolan M."/>
            <person name="Lucas S."/>
            <person name="Chen F."/>
            <person name="Tice H."/>
            <person name="Cheng J.F."/>
            <person name="Jando M."/>
            <person name="Schneider S."/>
            <person name="Bruce D."/>
            <person name="Goodwin L."/>
            <person name="Pitluck S."/>
            <person name="Liolios K."/>
            <person name="Mikhailova N."/>
            <person name="Pati A."/>
            <person name="Ivanova N."/>
            <person name="Mavromatis K."/>
            <person name="Chen A."/>
            <person name="Palaniappan K."/>
            <person name="Chertkov O."/>
            <person name="Land M."/>
            <person name="Hauser L."/>
            <person name="Chang Y.J."/>
            <person name="Jeffries C.D."/>
            <person name="Brettin T."/>
            <person name="Detter J.C."/>
            <person name="Han C."/>
            <person name="Rohde M."/>
            <person name="Goker M."/>
            <person name="Bristow J."/>
            <person name="Eisen J.A."/>
            <person name="Markowitz V."/>
            <person name="Hugenholtz P."/>
            <person name="Kyrpides N.C."/>
            <person name="Klenk H.P."/>
        </authorList>
    </citation>
    <scope>NUCLEOTIDE SEQUENCE [LARGE SCALE GENOMIC DNA]</scope>
    <source>
        <strain evidence="2">ATCC BAA-972 / CDC 1076 / CIP 108378 / DSM 44985 / JCM 13578</strain>
    </source>
</reference>
<dbReference type="STRING" id="640132.Srot_1177"/>
<dbReference type="AlphaFoldDB" id="D6ZFC4"/>